<sequence>MASQREVPVPVTRENNIAAAAAPDLTDTMTAKIMQSMSASHSDGTLKTYASAWRRFESWCQTNQHAALPA</sequence>
<protein>
    <recommendedName>
        <fullName evidence="4">Integrase</fullName>
    </recommendedName>
</protein>
<proteinExistence type="predicted"/>
<dbReference type="KEGG" id="rer:RER_28700"/>
<name>C0ZYZ3_RHOE4</name>
<dbReference type="GO" id="GO:0003677">
    <property type="term" value="F:DNA binding"/>
    <property type="evidence" value="ECO:0007669"/>
    <property type="project" value="UniProtKB-KW"/>
</dbReference>
<dbReference type="AlphaFoldDB" id="C0ZYZ3"/>
<dbReference type="EMBL" id="AP008957">
    <property type="protein sequence ID" value="BAH33578.1"/>
    <property type="molecule type" value="Genomic_DNA"/>
</dbReference>
<dbReference type="eggNOG" id="COG0582">
    <property type="taxonomic scope" value="Bacteria"/>
</dbReference>
<gene>
    <name evidence="2" type="ordered locus">RER_28700</name>
</gene>
<evidence type="ECO:0000313" key="3">
    <source>
        <dbReference type="Proteomes" id="UP000002204"/>
    </source>
</evidence>
<evidence type="ECO:0000313" key="2">
    <source>
        <dbReference type="EMBL" id="BAH33578.1"/>
    </source>
</evidence>
<reference evidence="2 3" key="2">
    <citation type="journal article" date="2006" name="Environ. Microbiol.">
        <title>Sequence analysis of three plasmids harboured in Rhodococcus erythropolis strain PR4.</title>
        <authorList>
            <person name="Sekine M."/>
            <person name="Tanikawa S."/>
            <person name="Omata S."/>
            <person name="Saito M."/>
            <person name="Fujisawa T."/>
            <person name="Tsukatani N."/>
            <person name="Tajima T."/>
            <person name="Sekigawa T."/>
            <person name="Kosugi H."/>
            <person name="Matsuo Y."/>
            <person name="Nishiko R."/>
            <person name="Imamura K."/>
            <person name="Ito M."/>
            <person name="Narita H."/>
            <person name="Tago S."/>
            <person name="Fujita N."/>
            <person name="Harayama S."/>
        </authorList>
    </citation>
    <scope>NUCLEOTIDE SEQUENCE [LARGE SCALE GENOMIC DNA]</scope>
    <source>
        <strain evidence="3">PR4 / NBRC 100887</strain>
    </source>
</reference>
<evidence type="ECO:0008006" key="4">
    <source>
        <dbReference type="Google" id="ProtNLM"/>
    </source>
</evidence>
<organism evidence="2 3">
    <name type="scientific">Rhodococcus erythropolis (strain PR4 / NBRC 100887)</name>
    <dbReference type="NCBI Taxonomy" id="234621"/>
    <lineage>
        <taxon>Bacteria</taxon>
        <taxon>Bacillati</taxon>
        <taxon>Actinomycetota</taxon>
        <taxon>Actinomycetes</taxon>
        <taxon>Mycobacteriales</taxon>
        <taxon>Nocardiaceae</taxon>
        <taxon>Rhodococcus</taxon>
        <taxon>Rhodococcus erythropolis group</taxon>
    </lineage>
</organism>
<dbReference type="PATRIC" id="fig|234621.6.peg.3367"/>
<dbReference type="RefSeq" id="WP_020907596.1">
    <property type="nucleotide sequence ID" value="NC_012490.1"/>
</dbReference>
<reference evidence="3" key="1">
    <citation type="submission" date="2005-03" db="EMBL/GenBank/DDBJ databases">
        <title>Comparison of the complete genome sequences of Rhodococcus erythropolis PR4 and Rhodococcus opacus B4.</title>
        <authorList>
            <person name="Takarada H."/>
            <person name="Sekine M."/>
            <person name="Hosoyama A."/>
            <person name="Yamada R."/>
            <person name="Fujisawa T."/>
            <person name="Omata S."/>
            <person name="Shimizu A."/>
            <person name="Tsukatani N."/>
            <person name="Tanikawa S."/>
            <person name="Fujita N."/>
            <person name="Harayama S."/>
        </authorList>
    </citation>
    <scope>NUCLEOTIDE SEQUENCE [LARGE SCALE GENOMIC DNA]</scope>
    <source>
        <strain evidence="3">PR4 / NBRC 100887</strain>
    </source>
</reference>
<evidence type="ECO:0000256" key="1">
    <source>
        <dbReference type="ARBA" id="ARBA00023125"/>
    </source>
</evidence>
<dbReference type="InterPro" id="IPR010998">
    <property type="entry name" value="Integrase_recombinase_N"/>
</dbReference>
<dbReference type="Gene3D" id="1.10.150.130">
    <property type="match status" value="1"/>
</dbReference>
<dbReference type="SUPFAM" id="SSF47823">
    <property type="entry name" value="lambda integrase-like, N-terminal domain"/>
    <property type="match status" value="1"/>
</dbReference>
<dbReference type="HOGENOM" id="CLU_2755206_0_0_11"/>
<keyword evidence="1" id="KW-0238">DNA-binding</keyword>
<accession>C0ZYZ3</accession>
<dbReference type="Proteomes" id="UP000002204">
    <property type="component" value="Chromosome"/>
</dbReference>